<reference evidence="2 3" key="1">
    <citation type="journal article" date="2018" name="Front. Microbiol.">
        <title>Genomic and genetic insights into a cosmopolitan fungus, Paecilomyces variotii (Eurotiales).</title>
        <authorList>
            <person name="Urquhart A.S."/>
            <person name="Mondo S.J."/>
            <person name="Makela M.R."/>
            <person name="Hane J.K."/>
            <person name="Wiebenga A."/>
            <person name="He G."/>
            <person name="Mihaltcheva S."/>
            <person name="Pangilinan J."/>
            <person name="Lipzen A."/>
            <person name="Barry K."/>
            <person name="de Vries R.P."/>
            <person name="Grigoriev I.V."/>
            <person name="Idnurm A."/>
        </authorList>
    </citation>
    <scope>NUCLEOTIDE SEQUENCE [LARGE SCALE GENOMIC DNA]</scope>
    <source>
        <strain evidence="2 3">CBS 101075</strain>
    </source>
</reference>
<proteinExistence type="predicted"/>
<comment type="caution">
    <text evidence="2">The sequence shown here is derived from an EMBL/GenBank/DDBJ whole genome shotgun (WGS) entry which is preliminary data.</text>
</comment>
<dbReference type="EMBL" id="RCNU01000006">
    <property type="protein sequence ID" value="RWQ94943.1"/>
    <property type="molecule type" value="Genomic_DNA"/>
</dbReference>
<dbReference type="InterPro" id="IPR032675">
    <property type="entry name" value="LRR_dom_sf"/>
</dbReference>
<dbReference type="InterPro" id="IPR001810">
    <property type="entry name" value="F-box_dom"/>
</dbReference>
<dbReference type="SUPFAM" id="SSF52047">
    <property type="entry name" value="RNI-like"/>
    <property type="match status" value="1"/>
</dbReference>
<dbReference type="RefSeq" id="XP_028484588.1">
    <property type="nucleotide sequence ID" value="XM_028632877.1"/>
</dbReference>
<accession>A0A443HSZ6</accession>
<dbReference type="Gene3D" id="3.80.10.10">
    <property type="entry name" value="Ribonuclease Inhibitor"/>
    <property type="match status" value="1"/>
</dbReference>
<dbReference type="GeneID" id="39602154"/>
<evidence type="ECO:0000313" key="3">
    <source>
        <dbReference type="Proteomes" id="UP000283841"/>
    </source>
</evidence>
<dbReference type="OrthoDB" id="5425556at2759"/>
<evidence type="ECO:0000259" key="1">
    <source>
        <dbReference type="PROSITE" id="PS50181"/>
    </source>
</evidence>
<name>A0A443HSZ6_BYSSP</name>
<feature type="domain" description="F-box" evidence="1">
    <location>
        <begin position="21"/>
        <end position="65"/>
    </location>
</feature>
<dbReference type="SUPFAM" id="SSF81383">
    <property type="entry name" value="F-box domain"/>
    <property type="match status" value="1"/>
</dbReference>
<dbReference type="AlphaFoldDB" id="A0A443HSZ6"/>
<sequence length="397" mass="45048">MKLEVDDALQKGVTLLGHDKPDLLRNMPMEIMFMILSHLNISSLVSFGETSRANYIYHTLCLKRLHIAVFQKRLHTTIAFIEATSSTTEHSGRWGIDSEHQVSIVLPRSNRGKEVVGHRSPLRGSRWSAETRRRNWERDEENPPSLNHTILSQNEVFANLLSRYGRSLHDLEFMAYDLDARGAVALATHCKWKLRHLALRFEHPYIRDAILSRGYWMKPAPSSTAWNALIGSGSYEKDMGPTGLESLVLERAGITAWQLQMLVKRNPRLKDLRLRTCKAIQLEFLNWLGGIEKDPNEGPNNDSEDAPGSSLQVLWLENSDEISAERIDASEKVVGLEWMVGMKSLKSLSFRDCRRINADIIEKANKEIWHIPEVFLPYPLGPSGGGEGTIEVDPAYM</sequence>
<dbReference type="PROSITE" id="PS50181">
    <property type="entry name" value="FBOX"/>
    <property type="match status" value="1"/>
</dbReference>
<keyword evidence="3" id="KW-1185">Reference proteome</keyword>
<dbReference type="InterPro" id="IPR036047">
    <property type="entry name" value="F-box-like_dom_sf"/>
</dbReference>
<dbReference type="CDD" id="cd09917">
    <property type="entry name" value="F-box_SF"/>
    <property type="match status" value="1"/>
</dbReference>
<evidence type="ECO:0000313" key="2">
    <source>
        <dbReference type="EMBL" id="RWQ94943.1"/>
    </source>
</evidence>
<gene>
    <name evidence="2" type="ORF">C8Q69DRAFT_507324</name>
</gene>
<dbReference type="VEuPathDB" id="FungiDB:C8Q69DRAFT_507324"/>
<organism evidence="2 3">
    <name type="scientific">Byssochlamys spectabilis</name>
    <name type="common">Paecilomyces variotii</name>
    <dbReference type="NCBI Taxonomy" id="264951"/>
    <lineage>
        <taxon>Eukaryota</taxon>
        <taxon>Fungi</taxon>
        <taxon>Dikarya</taxon>
        <taxon>Ascomycota</taxon>
        <taxon>Pezizomycotina</taxon>
        <taxon>Eurotiomycetes</taxon>
        <taxon>Eurotiomycetidae</taxon>
        <taxon>Eurotiales</taxon>
        <taxon>Thermoascaceae</taxon>
        <taxon>Paecilomyces</taxon>
    </lineage>
</organism>
<protein>
    <submittedName>
        <fullName evidence="2">F-box domain protein</fullName>
    </submittedName>
</protein>
<dbReference type="Proteomes" id="UP000283841">
    <property type="component" value="Unassembled WGS sequence"/>
</dbReference>